<dbReference type="InterPro" id="IPR056413">
    <property type="entry name" value="TPR_CcmH_CycH"/>
</dbReference>
<feature type="compositionally biased region" description="Low complexity" evidence="2">
    <location>
        <begin position="887"/>
        <end position="905"/>
    </location>
</feature>
<dbReference type="PANTHER" id="PTHR12558">
    <property type="entry name" value="CELL DIVISION CYCLE 16,23,27"/>
    <property type="match status" value="1"/>
</dbReference>
<evidence type="ECO:0000313" key="5">
    <source>
        <dbReference type="Proteomes" id="UP000014634"/>
    </source>
</evidence>
<comment type="caution">
    <text evidence="4">The sequence shown here is derived from an EMBL/GenBank/DDBJ whole genome shotgun (WGS) entry which is preliminary data.</text>
</comment>
<feature type="repeat" description="TPR" evidence="1">
    <location>
        <begin position="643"/>
        <end position="676"/>
    </location>
</feature>
<evidence type="ECO:0000259" key="3">
    <source>
        <dbReference type="Pfam" id="PF23914"/>
    </source>
</evidence>
<feature type="compositionally biased region" description="Basic and acidic residues" evidence="2">
    <location>
        <begin position="941"/>
        <end position="953"/>
    </location>
</feature>
<dbReference type="Proteomes" id="UP000014634">
    <property type="component" value="Unassembled WGS sequence"/>
</dbReference>
<dbReference type="Pfam" id="PF13181">
    <property type="entry name" value="TPR_8"/>
    <property type="match status" value="2"/>
</dbReference>
<accession>A0AA87NQN6</accession>
<evidence type="ECO:0000256" key="1">
    <source>
        <dbReference type="PROSITE-ProRule" id="PRU00339"/>
    </source>
</evidence>
<proteinExistence type="predicted"/>
<protein>
    <recommendedName>
        <fullName evidence="3">Cytochrome c-type biogenesis protein H TPR domain-containing protein</fullName>
    </recommendedName>
</protein>
<feature type="domain" description="Cytochrome c-type biogenesis protein H TPR" evidence="3">
    <location>
        <begin position="492"/>
        <end position="603"/>
    </location>
</feature>
<feature type="repeat" description="TPR" evidence="1">
    <location>
        <begin position="314"/>
        <end position="347"/>
    </location>
</feature>
<feature type="region of interest" description="Disordered" evidence="2">
    <location>
        <begin position="791"/>
        <end position="964"/>
    </location>
</feature>
<feature type="compositionally biased region" description="Basic residues" evidence="2">
    <location>
        <begin position="854"/>
        <end position="864"/>
    </location>
</feature>
<dbReference type="Gene3D" id="1.25.40.10">
    <property type="entry name" value="Tetratricopeptide repeat domain"/>
    <property type="match status" value="4"/>
</dbReference>
<feature type="compositionally biased region" description="Low complexity" evidence="2">
    <location>
        <begin position="912"/>
        <end position="922"/>
    </location>
</feature>
<keyword evidence="1" id="KW-0802">TPR repeat</keyword>
<dbReference type="SMART" id="SM00028">
    <property type="entry name" value="TPR"/>
    <property type="match status" value="10"/>
</dbReference>
<evidence type="ECO:0000313" key="4">
    <source>
        <dbReference type="EMBL" id="EPF28097.1"/>
    </source>
</evidence>
<dbReference type="SUPFAM" id="SSF48452">
    <property type="entry name" value="TPR-like"/>
    <property type="match status" value="3"/>
</dbReference>
<dbReference type="EMBL" id="ATFE01000013">
    <property type="protein sequence ID" value="EPF28097.1"/>
    <property type="molecule type" value="Genomic_DNA"/>
</dbReference>
<dbReference type="Pfam" id="PF14559">
    <property type="entry name" value="TPR_19"/>
    <property type="match status" value="1"/>
</dbReference>
<dbReference type="Pfam" id="PF23914">
    <property type="entry name" value="TPR_CcmH_CycH"/>
    <property type="match status" value="1"/>
</dbReference>
<dbReference type="Gene3D" id="2.60.120.560">
    <property type="entry name" value="Exo-inulinase, domain 1"/>
    <property type="match status" value="1"/>
</dbReference>
<sequence length="964" mass="106669">MGMFKLYIDYFKSKLKNLRKPKEEIPIDYEEIVEEQWQADFSKPENCRFAAETGDGYTAAFTPPEPAENNTGGITLEAQRKHLYAWTVNPVFRYKDVIIEADIRLPEPAKKPDGQDTPTDKAGGFAAGILFRYISQSTFYALMISDAGWVRLDAVVNSTPMPLLGWVKIPGSVHSDIDHHSSDHPDSDYSNHKGEADTKRAYSIKLIANNTTITILINGHWVACCEDDTIQAAGKIAFAIQNWETYPQVIAQLSRFSLNSIPMTVETAYTEANEFSAVPPDARISLAKTLYAMGRYVPALLQLRAAARLKEPEEADRILAGRIYFAQRMLDEAEQEFQSVLEANPSNEEAFAELGGIYYRAERYEDLQRLLQKVPKPMMSQSSFLSNLEGHLFHALGNYEEAAEAYRRAFTIDPEQGLFAFHQANELYDCGKKPEAVDAYMQAARAFLQQEAYDDLAEVITILERIAPNDPRTLSIAGKYAYAVGRYDDALLKLKTACKKGSEDSADWYLYGLLLKTEEPKEAVKAFKKACTLEPEYGLYQFRLAEALYLSNGKYQPVLEQALAADPHNGWVHNLRALAALRENDIEQAEAAVEEARRLLPDEVSLLVNYLEVQRRKGQLTKCLPLFDIENGTADLAVERNRAAAFHALANAFADDDAREEAQQWYYKALKLDPKNPELLTDKAENDYALFLLNEADDGLVKALDIQPSVRIYQLIASISVQKGDYARAEVTLRAGLESFTESPDLHYDLACVYRNTKRFEQAQAQIVQLKRYETSERVDALEQALLQDTGTTAQAATNKEETSTAEPAASAKKKKAASATDTKSTASTKSAVSKKRTAATEPTAEPKAEQKPKKTALAKKTSRASKSAADAEESVISAKTKKRASAKSAAGKEGADATEPATGTKAKKAASAKSAADAKPTARTKSAVSKKRTAATESTAEEKADTKTEKAAIKKPRTKKTTG</sequence>
<evidence type="ECO:0000256" key="2">
    <source>
        <dbReference type="SAM" id="MobiDB-lite"/>
    </source>
</evidence>
<dbReference type="InterPro" id="IPR019734">
    <property type="entry name" value="TPR_rpt"/>
</dbReference>
<dbReference type="AlphaFoldDB" id="A0AA87NQN6"/>
<reference evidence="4 5" key="1">
    <citation type="submission" date="2013-04" db="EMBL/GenBank/DDBJ databases">
        <title>The Genome Sequence of Treponema medium ATCC 700293.</title>
        <authorList>
            <consortium name="The Broad Institute Genomics Platform"/>
            <person name="Earl A."/>
            <person name="Ward D."/>
            <person name="Feldgarden M."/>
            <person name="Gevers D."/>
            <person name="Leonetti C."/>
            <person name="Blanton J.M."/>
            <person name="Dewhirst F.E."/>
            <person name="Izard J."/>
            <person name="Walker B."/>
            <person name="Young S."/>
            <person name="Zeng Q."/>
            <person name="Gargeya S."/>
            <person name="Fitzgerald M."/>
            <person name="Haas B."/>
            <person name="Abouelleil A."/>
            <person name="Allen A.W."/>
            <person name="Alvarado L."/>
            <person name="Arachchi H.M."/>
            <person name="Berlin A.M."/>
            <person name="Chapman S.B."/>
            <person name="Gainer-Dewar J."/>
            <person name="Goldberg J."/>
            <person name="Griggs A."/>
            <person name="Gujja S."/>
            <person name="Hansen M."/>
            <person name="Howarth C."/>
            <person name="Imamovic A."/>
            <person name="Ireland A."/>
            <person name="Larimer J."/>
            <person name="McCowan C."/>
            <person name="Murphy C."/>
            <person name="Pearson M."/>
            <person name="Poon T.W."/>
            <person name="Priest M."/>
            <person name="Roberts A."/>
            <person name="Saif S."/>
            <person name="Shea T."/>
            <person name="Sisk P."/>
            <person name="Sykes S."/>
            <person name="Wortman J."/>
            <person name="Nusbaum C."/>
            <person name="Birren B."/>
        </authorList>
    </citation>
    <scope>NUCLEOTIDE SEQUENCE [LARGE SCALE GENOMIC DNA]</scope>
    <source>
        <strain evidence="4 5">ATCC 700293</strain>
    </source>
</reference>
<feature type="compositionally biased region" description="Basic residues" evidence="2">
    <location>
        <begin position="954"/>
        <end position="964"/>
    </location>
</feature>
<dbReference type="InterPro" id="IPR011990">
    <property type="entry name" value="TPR-like_helical_dom_sf"/>
</dbReference>
<gene>
    <name evidence="4" type="ORF">HMPREF9195_01788</name>
</gene>
<organism evidence="4 5">
    <name type="scientific">Treponema medium ATCC 700293</name>
    <dbReference type="NCBI Taxonomy" id="1125700"/>
    <lineage>
        <taxon>Bacteria</taxon>
        <taxon>Pseudomonadati</taxon>
        <taxon>Spirochaetota</taxon>
        <taxon>Spirochaetia</taxon>
        <taxon>Spirochaetales</taxon>
        <taxon>Treponemataceae</taxon>
        <taxon>Treponema</taxon>
    </lineage>
</organism>
<dbReference type="PANTHER" id="PTHR12558:SF13">
    <property type="entry name" value="CELL DIVISION CYCLE PROTEIN 27 HOMOLOG"/>
    <property type="match status" value="1"/>
</dbReference>
<feature type="repeat" description="TPR" evidence="1">
    <location>
        <begin position="383"/>
        <end position="416"/>
    </location>
</feature>
<dbReference type="PROSITE" id="PS50005">
    <property type="entry name" value="TPR"/>
    <property type="match status" value="3"/>
</dbReference>
<name>A0AA87NQN6_TREMD</name>
<dbReference type="Pfam" id="PF13432">
    <property type="entry name" value="TPR_16"/>
    <property type="match status" value="1"/>
</dbReference>
<feature type="compositionally biased region" description="Low complexity" evidence="2">
    <location>
        <begin position="818"/>
        <end position="832"/>
    </location>
</feature>